<reference evidence="1 2" key="2">
    <citation type="journal article" date="2018" name="Nature">
        <title>Mutant phenotypes for thousands of bacterial genes of unknown function.</title>
        <authorList>
            <person name="Price M.N."/>
            <person name="Wetmore K.M."/>
            <person name="Waters R.J."/>
            <person name="Callaghan M."/>
            <person name="Ray J."/>
            <person name="Liu H."/>
            <person name="Kuehl J.V."/>
            <person name="Melnyk R.A."/>
            <person name="Lamson J.S."/>
            <person name="Suh Y."/>
            <person name="Carlson H.K."/>
            <person name="Esquivel Z."/>
            <person name="Sadeeshkumar H."/>
            <person name="Chakraborty R."/>
            <person name="Zane G.M."/>
            <person name="Rubin B.E."/>
            <person name="Wall J.D."/>
            <person name="Visel A."/>
            <person name="Bristow J."/>
            <person name="Blow M.J."/>
            <person name="Arkin A.P."/>
            <person name="Deutschbauer A.M."/>
        </authorList>
    </citation>
    <scope>NUCLEOTIDE SEQUENCE [LARGE SCALE GENOMIC DNA]</scope>
    <source>
        <strain evidence="1 2">FW300-N2E3</strain>
    </source>
</reference>
<dbReference type="AlphaFoldDB" id="A0A0N9WML1"/>
<accession>A0A0N9WML1</accession>
<evidence type="ECO:0000313" key="1">
    <source>
        <dbReference type="EMBL" id="ALI03544.1"/>
    </source>
</evidence>
<gene>
    <name evidence="1" type="ORF">AO353_21650</name>
</gene>
<organism evidence="1 2">
    <name type="scientific">Pseudomonas fluorescens</name>
    <dbReference type="NCBI Taxonomy" id="294"/>
    <lineage>
        <taxon>Bacteria</taxon>
        <taxon>Pseudomonadati</taxon>
        <taxon>Pseudomonadota</taxon>
        <taxon>Gammaproteobacteria</taxon>
        <taxon>Pseudomonadales</taxon>
        <taxon>Pseudomonadaceae</taxon>
        <taxon>Pseudomonas</taxon>
    </lineage>
</organism>
<protein>
    <submittedName>
        <fullName evidence="1">Uncharacterized protein</fullName>
    </submittedName>
</protein>
<name>A0A0N9WML1_PSEFL</name>
<sequence length="73" mass="7983">MGEGGASIGKRSQMEGYAESCGEGACPRWVAKRPPVFFRVHHMHRICDGFAAERGQAPSPQWIANIDPPRCDA</sequence>
<dbReference type="Proteomes" id="UP000066487">
    <property type="component" value="Chromosome"/>
</dbReference>
<proteinExistence type="predicted"/>
<reference evidence="2" key="1">
    <citation type="submission" date="2015-09" db="EMBL/GenBank/DDBJ databases">
        <title>Whole genome sequence of Pseudomonas fluorescens FW300-N2E3.</title>
        <authorList>
            <person name="Ray J."/>
            <person name="Melnyk R."/>
            <person name="Deutschbauer A."/>
        </authorList>
    </citation>
    <scope>NUCLEOTIDE SEQUENCE [LARGE SCALE GENOMIC DNA]</scope>
    <source>
        <strain evidence="2">FW300-N2E3</strain>
    </source>
</reference>
<dbReference type="EMBL" id="CP012830">
    <property type="protein sequence ID" value="ALI03544.1"/>
    <property type="molecule type" value="Genomic_DNA"/>
</dbReference>
<evidence type="ECO:0000313" key="2">
    <source>
        <dbReference type="Proteomes" id="UP000066487"/>
    </source>
</evidence>